<dbReference type="Gene3D" id="3.30.160.110">
    <property type="entry name" value="Siroheme synthase, domain 2"/>
    <property type="match status" value="1"/>
</dbReference>
<dbReference type="PANTHER" id="PTHR45790:SF1">
    <property type="entry name" value="SIROHEME SYNTHASE"/>
    <property type="match status" value="1"/>
</dbReference>
<dbReference type="GO" id="GO:0043115">
    <property type="term" value="F:precorrin-2 dehydrogenase activity"/>
    <property type="evidence" value="ECO:0007669"/>
    <property type="project" value="UniProtKB-UniRule"/>
</dbReference>
<dbReference type="EMBL" id="CP118988">
    <property type="protein sequence ID" value="WED77461.1"/>
    <property type="molecule type" value="Genomic_DNA"/>
</dbReference>
<dbReference type="InterPro" id="IPR035996">
    <property type="entry name" value="4pyrrol_Methylase_sf"/>
</dbReference>
<feature type="domain" description="Siroheme synthase central" evidence="21">
    <location>
        <begin position="117"/>
        <end position="143"/>
    </location>
</feature>
<dbReference type="InterPro" id="IPR050161">
    <property type="entry name" value="Siro_Cobalamin_biosynth"/>
</dbReference>
<proteinExistence type="inferred from homology"/>
<dbReference type="GO" id="GO:0032259">
    <property type="term" value="P:methylation"/>
    <property type="evidence" value="ECO:0007669"/>
    <property type="project" value="UniProtKB-KW"/>
</dbReference>
<feature type="region of interest" description="Uroporphyrinogen-III C-methyltransferase" evidence="16">
    <location>
        <begin position="214"/>
        <end position="482"/>
    </location>
</feature>
<dbReference type="GO" id="GO:0004851">
    <property type="term" value="F:uroporphyrin-III C-methyltransferase activity"/>
    <property type="evidence" value="ECO:0007669"/>
    <property type="project" value="UniProtKB-UniRule"/>
</dbReference>
<evidence type="ECO:0000256" key="3">
    <source>
        <dbReference type="ARBA" id="ARBA00022553"/>
    </source>
</evidence>
<dbReference type="PROSITE" id="PS00839">
    <property type="entry name" value="SUMT_1"/>
    <property type="match status" value="1"/>
</dbReference>
<dbReference type="PIRSF" id="PIRSF036426">
    <property type="entry name" value="Sirohaem_synth"/>
    <property type="match status" value="1"/>
</dbReference>
<sequence length="482" mass="52131">MDYLPMFAKLEGRPVLLVGGGEVALRKARLLLAAGARLTLVSPELEPEFTEFSGRFTHLAERFTPAHLAGQILVVAATDNLEVNALVYQSANQLGLFVNVVDDPKRSSFIFPSIIDRSPLMVAVSSGGKAPVLVRLLRERLESLLPRHLGGLAELSGRVRDKAKRVLSSISDRRRFWERAFASNTLASLIEKEDWQGAEQWLSDGLDQAKSEVGEVVLVGAGPGDPGLLTLKALQQIQQAEVVLYDQLVSPEILDLVRRDATLVSVGKKAGAHSVPQEETNRLLVTFAKAGNRVVRLKGGDPFMFGRGGEELEVLADEGIPFSVVPGITAAAGATAYAGIPLTHRDYAQSAVFITGHCQQEGKEPDWQQLAATSQTLVIYMGLMRSEHIQQQLVDHGRSIATPIAIIERGTTARQRVLTGTLADLAVLAKQAVSPSLIVIGEVVALRDRLAWFGEKSGEKSGQQLRANPDLDGCDLKLVQLA</sequence>
<dbReference type="FunFam" id="3.30.950.10:FF:000001">
    <property type="entry name" value="Siroheme synthase"/>
    <property type="match status" value="1"/>
</dbReference>
<evidence type="ECO:0000256" key="7">
    <source>
        <dbReference type="ARBA" id="ARBA00022691"/>
    </source>
</evidence>
<dbReference type="Gene3D" id="3.40.50.720">
    <property type="entry name" value="NAD(P)-binding Rossmann-like Domain"/>
    <property type="match status" value="1"/>
</dbReference>
<comment type="pathway">
    <text evidence="15 16">Cofactor biosynthesis; adenosylcobalamin biosynthesis; precorrin-2 from uroporphyrinogen III: step 1/1.</text>
</comment>
<dbReference type="InterPro" id="IPR000878">
    <property type="entry name" value="4pyrrol_Mease"/>
</dbReference>
<evidence type="ECO:0000259" key="20">
    <source>
        <dbReference type="Pfam" id="PF10414"/>
    </source>
</evidence>
<dbReference type="PANTHER" id="PTHR45790">
    <property type="entry name" value="SIROHEME SYNTHASE-RELATED"/>
    <property type="match status" value="1"/>
</dbReference>
<keyword evidence="4 16" id="KW-0169">Cobalamin biosynthesis</keyword>
<evidence type="ECO:0000256" key="14">
    <source>
        <dbReference type="ARBA" id="ARBA00047561"/>
    </source>
</evidence>
<keyword evidence="9 16" id="KW-0520">NAD</keyword>
<evidence type="ECO:0000256" key="17">
    <source>
        <dbReference type="PIRSR" id="PIRSR036426-1"/>
    </source>
</evidence>
<evidence type="ECO:0000259" key="21">
    <source>
        <dbReference type="Pfam" id="PF14824"/>
    </source>
</evidence>
<dbReference type="Pfam" id="PF00590">
    <property type="entry name" value="TP_methylase"/>
    <property type="match status" value="1"/>
</dbReference>
<feature type="region of interest" description="Precorrin-2 dehydrogenase / sirohydrochlorin ferrochelatase" evidence="16">
    <location>
        <begin position="1"/>
        <end position="202"/>
    </location>
</feature>
<dbReference type="InterPro" id="IPR037115">
    <property type="entry name" value="Sirohaem_synt_dimer_dom_sf"/>
</dbReference>
<evidence type="ECO:0000256" key="8">
    <source>
        <dbReference type="ARBA" id="ARBA00023002"/>
    </source>
</evidence>
<comment type="catalytic activity">
    <reaction evidence="16">
        <text>siroheme + 2 H(+) = sirohydrochlorin + Fe(2+)</text>
        <dbReference type="Rhea" id="RHEA:24360"/>
        <dbReference type="ChEBI" id="CHEBI:15378"/>
        <dbReference type="ChEBI" id="CHEBI:29033"/>
        <dbReference type="ChEBI" id="CHEBI:58351"/>
        <dbReference type="ChEBI" id="CHEBI:60052"/>
        <dbReference type="EC" id="4.99.1.4"/>
    </reaction>
</comment>
<dbReference type="InterPro" id="IPR014777">
    <property type="entry name" value="4pyrrole_Mease_sub1"/>
</dbReference>
<feature type="modified residue" description="Phosphoserine" evidence="16">
    <location>
        <position position="126"/>
    </location>
</feature>
<dbReference type="SUPFAM" id="SSF53790">
    <property type="entry name" value="Tetrapyrrole methylase"/>
    <property type="match status" value="1"/>
</dbReference>
<organism evidence="22 23">
    <name type="scientific">Aeromonas allosaccharophila</name>
    <dbReference type="NCBI Taxonomy" id="656"/>
    <lineage>
        <taxon>Bacteria</taxon>
        <taxon>Pseudomonadati</taxon>
        <taxon>Pseudomonadota</taxon>
        <taxon>Gammaproteobacteria</taxon>
        <taxon>Aeromonadales</taxon>
        <taxon>Aeromonadaceae</taxon>
        <taxon>Aeromonas</taxon>
    </lineage>
</organism>
<dbReference type="SUPFAM" id="SSF75615">
    <property type="entry name" value="Siroheme synthase middle domains-like"/>
    <property type="match status" value="1"/>
</dbReference>
<comment type="pathway">
    <text evidence="13 16">Porphyrin-containing compound metabolism; siroheme biosynthesis; precorrin-2 from uroporphyrinogen III: step 1/1.</text>
</comment>
<dbReference type="Pfam" id="PF10414">
    <property type="entry name" value="CysG_dimeriser"/>
    <property type="match status" value="1"/>
</dbReference>
<dbReference type="NCBIfam" id="NF004790">
    <property type="entry name" value="PRK06136.1"/>
    <property type="match status" value="1"/>
</dbReference>
<dbReference type="CDD" id="cd11642">
    <property type="entry name" value="SUMT"/>
    <property type="match status" value="1"/>
</dbReference>
<evidence type="ECO:0000256" key="10">
    <source>
        <dbReference type="ARBA" id="ARBA00023239"/>
    </source>
</evidence>
<dbReference type="HAMAP" id="MF_01646">
    <property type="entry name" value="Siroheme_synth"/>
    <property type="match status" value="1"/>
</dbReference>
<feature type="binding site" evidence="16">
    <location>
        <position position="381"/>
    </location>
    <ligand>
        <name>S-adenosyl-L-methionine</name>
        <dbReference type="ChEBI" id="CHEBI:59789"/>
    </ligand>
</feature>
<dbReference type="InterPro" id="IPR019478">
    <property type="entry name" value="Sirohaem_synthase_dimer_dom"/>
</dbReference>
<dbReference type="EC" id="1.3.1.76" evidence="16"/>
<dbReference type="GO" id="GO:0051287">
    <property type="term" value="F:NAD binding"/>
    <property type="evidence" value="ECO:0007669"/>
    <property type="project" value="InterPro"/>
</dbReference>
<comment type="function">
    <text evidence="16">Multifunctional enzyme that catalyzes the SAM-dependent methylations of uroporphyrinogen III at position C-2 and C-7 to form precorrin-2 via precorrin-1. Then it catalyzes the NAD-dependent ring dehydrogenation of precorrin-2 to yield sirohydrochlorin. Finally, it catalyzes the ferrochelation of sirohydrochlorin to yield siroheme.</text>
</comment>
<evidence type="ECO:0000256" key="16">
    <source>
        <dbReference type="HAMAP-Rule" id="MF_01646"/>
    </source>
</evidence>
<comment type="similarity">
    <text evidence="16">In the N-terminal section; belongs to the precorrin-2 dehydrogenase / sirohydrochlorin ferrochelatase family.</text>
</comment>
<evidence type="ECO:0000259" key="19">
    <source>
        <dbReference type="Pfam" id="PF00590"/>
    </source>
</evidence>
<dbReference type="AlphaFoldDB" id="A0AAX3NVK0"/>
<keyword evidence="12 16" id="KW-0511">Multifunctional enzyme</keyword>
<reference evidence="22" key="1">
    <citation type="submission" date="2023-02" db="EMBL/GenBank/DDBJ databases">
        <title>The sequence of Aeromonas allosaccharophila K520.</title>
        <authorList>
            <person name="Luo X."/>
        </authorList>
    </citation>
    <scope>NUCLEOTIDE SEQUENCE</scope>
    <source>
        <strain evidence="22">K520</strain>
    </source>
</reference>
<dbReference type="EC" id="2.1.1.107" evidence="16"/>
<gene>
    <name evidence="16 22" type="primary">cysG</name>
    <name evidence="22" type="ORF">PYU98_04210</name>
</gene>
<comment type="pathway">
    <text evidence="1 16">Porphyrin-containing compound metabolism; siroheme biosynthesis; sirohydrochlorin from precorrin-2: step 1/1.</text>
</comment>
<evidence type="ECO:0000256" key="6">
    <source>
        <dbReference type="ARBA" id="ARBA00022679"/>
    </source>
</evidence>
<name>A0AAX3NVK0_9GAMM</name>
<comment type="caution">
    <text evidence="16">Lacks conserved residue(s) required for the propagation of feature annotation.</text>
</comment>
<dbReference type="InterPro" id="IPR006367">
    <property type="entry name" value="Sirohaem_synthase_N"/>
</dbReference>
<evidence type="ECO:0000256" key="5">
    <source>
        <dbReference type="ARBA" id="ARBA00022603"/>
    </source>
</evidence>
<protein>
    <recommendedName>
        <fullName evidence="16">Siroheme synthase</fullName>
    </recommendedName>
    <domain>
        <recommendedName>
            <fullName evidence="16">Uroporphyrinogen-III C-methyltransferase</fullName>
            <shortName evidence="16">Urogen III methylase</shortName>
            <ecNumber evidence="16">2.1.1.107</ecNumber>
        </recommendedName>
        <alternativeName>
            <fullName evidence="16">SUMT</fullName>
        </alternativeName>
        <alternativeName>
            <fullName evidence="16">Uroporphyrinogen III methylase</fullName>
            <shortName evidence="16">UROM</shortName>
        </alternativeName>
    </domain>
    <domain>
        <recommendedName>
            <fullName evidence="16">Precorrin-2 dehydrogenase</fullName>
            <ecNumber evidence="16">1.3.1.76</ecNumber>
        </recommendedName>
    </domain>
    <domain>
        <recommendedName>
            <fullName evidence="16">Sirohydrochlorin ferrochelatase</fullName>
            <ecNumber evidence="16">4.99.1.4</ecNumber>
        </recommendedName>
    </domain>
</protein>
<dbReference type="PROSITE" id="PS00840">
    <property type="entry name" value="SUMT_2"/>
    <property type="match status" value="1"/>
</dbReference>
<accession>A0AAX3NVK0</accession>
<evidence type="ECO:0000313" key="23">
    <source>
        <dbReference type="Proteomes" id="UP001213721"/>
    </source>
</evidence>
<evidence type="ECO:0000256" key="11">
    <source>
        <dbReference type="ARBA" id="ARBA00023244"/>
    </source>
</evidence>
<feature type="domain" description="Sirohaem synthase dimerisation" evidence="20">
    <location>
        <begin position="148"/>
        <end position="204"/>
    </location>
</feature>
<dbReference type="GO" id="GO:0009236">
    <property type="term" value="P:cobalamin biosynthetic process"/>
    <property type="evidence" value="ECO:0007669"/>
    <property type="project" value="UniProtKB-UniRule"/>
</dbReference>
<comment type="pathway">
    <text evidence="16">Cofactor biosynthesis; adenosylcobalamin biosynthesis; sirohydrochlorin from precorrin-2: step 1/1.</text>
</comment>
<comment type="similarity">
    <text evidence="2 18">Belongs to the precorrin methyltransferase family.</text>
</comment>
<evidence type="ECO:0000256" key="13">
    <source>
        <dbReference type="ARBA" id="ARBA00025705"/>
    </source>
</evidence>
<dbReference type="InterPro" id="IPR028281">
    <property type="entry name" value="Sirohaem_synthase_central"/>
</dbReference>
<feature type="binding site" evidence="16">
    <location>
        <begin position="43"/>
        <end position="44"/>
    </location>
    <ligand>
        <name>NAD(+)</name>
        <dbReference type="ChEBI" id="CHEBI:57540"/>
    </ligand>
</feature>
<keyword evidence="7 16" id="KW-0949">S-adenosyl-L-methionine</keyword>
<comment type="catalytic activity">
    <reaction evidence="14 16">
        <text>precorrin-2 + NAD(+) = sirohydrochlorin + NADH + 2 H(+)</text>
        <dbReference type="Rhea" id="RHEA:15613"/>
        <dbReference type="ChEBI" id="CHEBI:15378"/>
        <dbReference type="ChEBI" id="CHEBI:57540"/>
        <dbReference type="ChEBI" id="CHEBI:57945"/>
        <dbReference type="ChEBI" id="CHEBI:58351"/>
        <dbReference type="ChEBI" id="CHEBI:58827"/>
        <dbReference type="EC" id="1.3.1.76"/>
    </reaction>
</comment>
<feature type="binding site" evidence="16">
    <location>
        <position position="223"/>
    </location>
    <ligand>
        <name>S-adenosyl-L-methionine</name>
        <dbReference type="ChEBI" id="CHEBI:59789"/>
    </ligand>
</feature>
<comment type="similarity">
    <text evidence="16">In the C-terminal section; belongs to the precorrin methyltransferase family.</text>
</comment>
<keyword evidence="6 16" id="KW-0808">Transferase</keyword>
<evidence type="ECO:0000256" key="2">
    <source>
        <dbReference type="ARBA" id="ARBA00005879"/>
    </source>
</evidence>
<feature type="domain" description="Tetrapyrrole methylase" evidence="19">
    <location>
        <begin position="216"/>
        <end position="426"/>
    </location>
</feature>
<evidence type="ECO:0000313" key="22">
    <source>
        <dbReference type="EMBL" id="WED77461.1"/>
    </source>
</evidence>
<dbReference type="Gene3D" id="1.10.8.210">
    <property type="entry name" value="Sirohaem synthase, dimerisation domain"/>
    <property type="match status" value="1"/>
</dbReference>
<keyword evidence="3 16" id="KW-0597">Phosphoprotein</keyword>
<dbReference type="NCBIfam" id="NF007922">
    <property type="entry name" value="PRK10637.1"/>
    <property type="match status" value="1"/>
</dbReference>
<dbReference type="InterPro" id="IPR036291">
    <property type="entry name" value="NAD(P)-bd_dom_sf"/>
</dbReference>
<keyword evidence="5 16" id="KW-0489">Methyltransferase</keyword>
<evidence type="ECO:0000256" key="18">
    <source>
        <dbReference type="RuleBase" id="RU003960"/>
    </source>
</evidence>
<evidence type="ECO:0000256" key="12">
    <source>
        <dbReference type="ARBA" id="ARBA00023268"/>
    </source>
</evidence>
<dbReference type="GO" id="GO:0019354">
    <property type="term" value="P:siroheme biosynthetic process"/>
    <property type="evidence" value="ECO:0007669"/>
    <property type="project" value="UniProtKB-UniRule"/>
</dbReference>
<keyword evidence="8 16" id="KW-0560">Oxidoreductase</keyword>
<feature type="binding site" evidence="16">
    <location>
        <begin position="329"/>
        <end position="330"/>
    </location>
    <ligand>
        <name>S-adenosyl-L-methionine</name>
        <dbReference type="ChEBI" id="CHEBI:59789"/>
    </ligand>
</feature>
<evidence type="ECO:0000256" key="15">
    <source>
        <dbReference type="ARBA" id="ARBA00060548"/>
    </source>
</evidence>
<dbReference type="Gene3D" id="3.30.950.10">
    <property type="entry name" value="Methyltransferase, Cobalt-precorrin-4 Transmethylase, Domain 2"/>
    <property type="match status" value="1"/>
</dbReference>
<dbReference type="InterPro" id="IPR014776">
    <property type="entry name" value="4pyrrole_Mease_sub2"/>
</dbReference>
<dbReference type="GO" id="GO:0051266">
    <property type="term" value="F:sirohydrochlorin ferrochelatase activity"/>
    <property type="evidence" value="ECO:0007669"/>
    <property type="project" value="UniProtKB-EC"/>
</dbReference>
<keyword evidence="10 16" id="KW-0456">Lyase</keyword>
<dbReference type="Gene3D" id="3.40.1010.10">
    <property type="entry name" value="Cobalt-precorrin-4 Transmethylase, Domain 1"/>
    <property type="match status" value="1"/>
</dbReference>
<comment type="catalytic activity">
    <reaction evidence="16">
        <text>uroporphyrinogen III + 2 S-adenosyl-L-methionine = precorrin-2 + 2 S-adenosyl-L-homocysteine + H(+)</text>
        <dbReference type="Rhea" id="RHEA:32459"/>
        <dbReference type="ChEBI" id="CHEBI:15378"/>
        <dbReference type="ChEBI" id="CHEBI:57308"/>
        <dbReference type="ChEBI" id="CHEBI:57856"/>
        <dbReference type="ChEBI" id="CHEBI:58827"/>
        <dbReference type="ChEBI" id="CHEBI:59789"/>
        <dbReference type="EC" id="2.1.1.107"/>
    </reaction>
</comment>
<dbReference type="NCBIfam" id="TIGR01469">
    <property type="entry name" value="cobA_cysG_Cterm"/>
    <property type="match status" value="1"/>
</dbReference>
<dbReference type="FunFam" id="3.40.1010.10:FF:000001">
    <property type="entry name" value="Siroheme synthase"/>
    <property type="match status" value="1"/>
</dbReference>
<dbReference type="InterPro" id="IPR003043">
    <property type="entry name" value="Uropor_MeTrfase_CS"/>
</dbReference>
<dbReference type="EC" id="4.99.1.4" evidence="16"/>
<feature type="binding site" evidence="16">
    <location>
        <begin position="299"/>
        <end position="301"/>
    </location>
    <ligand>
        <name>S-adenosyl-L-methionine</name>
        <dbReference type="ChEBI" id="CHEBI:59789"/>
    </ligand>
</feature>
<comment type="pathway">
    <text evidence="16">Porphyrin-containing compound metabolism; siroheme biosynthesis; siroheme from sirohydrochlorin: step 1/1.</text>
</comment>
<dbReference type="InterPro" id="IPR012409">
    <property type="entry name" value="Sirohaem_synth"/>
</dbReference>
<dbReference type="Pfam" id="PF14824">
    <property type="entry name" value="Sirohm_synth_M"/>
    <property type="match status" value="1"/>
</dbReference>
<evidence type="ECO:0000256" key="9">
    <source>
        <dbReference type="ARBA" id="ARBA00023027"/>
    </source>
</evidence>
<feature type="active site" description="Proton donor" evidence="16 17">
    <location>
        <position position="268"/>
    </location>
</feature>
<feature type="active site" description="Proton acceptor" evidence="16 17">
    <location>
        <position position="246"/>
    </location>
</feature>
<dbReference type="Proteomes" id="UP001213721">
    <property type="component" value="Chromosome"/>
</dbReference>
<dbReference type="InterPro" id="IPR006366">
    <property type="entry name" value="CobA/CysG_C"/>
</dbReference>
<dbReference type="Pfam" id="PF13241">
    <property type="entry name" value="NAD_binding_7"/>
    <property type="match status" value="1"/>
</dbReference>
<feature type="binding site" evidence="16">
    <location>
        <position position="410"/>
    </location>
    <ligand>
        <name>S-adenosyl-L-methionine</name>
        <dbReference type="ChEBI" id="CHEBI:59789"/>
    </ligand>
</feature>
<dbReference type="FunFam" id="3.30.160.110:FF:000001">
    <property type="entry name" value="Siroheme synthase"/>
    <property type="match status" value="1"/>
</dbReference>
<dbReference type="SUPFAM" id="SSF51735">
    <property type="entry name" value="NAD(P)-binding Rossmann-fold domains"/>
    <property type="match status" value="1"/>
</dbReference>
<dbReference type="NCBIfam" id="TIGR01470">
    <property type="entry name" value="cysG_Nterm"/>
    <property type="match status" value="1"/>
</dbReference>
<evidence type="ECO:0000256" key="1">
    <source>
        <dbReference type="ARBA" id="ARBA00005010"/>
    </source>
</evidence>
<keyword evidence="11 16" id="KW-0627">Porphyrin biosynthesis</keyword>
<feature type="binding site" evidence="16">
    <location>
        <begin position="22"/>
        <end position="23"/>
    </location>
    <ligand>
        <name>NAD(+)</name>
        <dbReference type="ChEBI" id="CHEBI:57540"/>
    </ligand>
</feature>
<evidence type="ECO:0000256" key="4">
    <source>
        <dbReference type="ARBA" id="ARBA00022573"/>
    </source>
</evidence>
<dbReference type="RefSeq" id="WP_275057470.1">
    <property type="nucleotide sequence ID" value="NZ_CP118988.1"/>
</dbReference>